<evidence type="ECO:0000259" key="11">
    <source>
        <dbReference type="Pfam" id="PF01272"/>
    </source>
</evidence>
<keyword evidence="4" id="KW-0175">Coiled coil</keyword>
<sequence length="158" mass="17661">MKQEYRMTQESLDKLKEEQEYLSTVRMREITAQIKEALSFGDLSENAEYHAAKDEQGKVNSRILELETMISKAVIIAADEYAADEVSPGCTFKIEDLEFGDEEQYRIVGSQEADPMAGLISDESPVGKAVLGHKVGEVVEVEAPNDSVVKFRITDIQK</sequence>
<keyword evidence="14" id="KW-1185">Reference proteome</keyword>
<evidence type="ECO:0000256" key="8">
    <source>
        <dbReference type="ARBA" id="ARBA00030776"/>
    </source>
</evidence>
<accession>A0ABS6ES57</accession>
<dbReference type="EMBL" id="JAHLQI010000003">
    <property type="protein sequence ID" value="MBU5490348.1"/>
    <property type="molecule type" value="Genomic_DNA"/>
</dbReference>
<comment type="similarity">
    <text evidence="1 9 10">Belongs to the GreA/GreB family.</text>
</comment>
<organism evidence="13 14">
    <name type="scientific">Butyricicoccus intestinisimiae</name>
    <dbReference type="NCBI Taxonomy" id="2841509"/>
    <lineage>
        <taxon>Bacteria</taxon>
        <taxon>Bacillati</taxon>
        <taxon>Bacillota</taxon>
        <taxon>Clostridia</taxon>
        <taxon>Eubacteriales</taxon>
        <taxon>Butyricicoccaceae</taxon>
        <taxon>Butyricicoccus</taxon>
    </lineage>
</organism>
<dbReference type="PANTHER" id="PTHR30437:SF4">
    <property type="entry name" value="TRANSCRIPTION ELONGATION FACTOR GREA"/>
    <property type="match status" value="1"/>
</dbReference>
<comment type="caution">
    <text evidence="13">The sequence shown here is derived from an EMBL/GenBank/DDBJ whole genome shotgun (WGS) entry which is preliminary data.</text>
</comment>
<feature type="domain" description="Transcription elongation factor GreA/GreB C-terminal" evidence="11">
    <location>
        <begin position="83"/>
        <end position="157"/>
    </location>
</feature>
<dbReference type="PIRSF" id="PIRSF006092">
    <property type="entry name" value="GreA_GreB"/>
    <property type="match status" value="1"/>
</dbReference>
<evidence type="ECO:0000256" key="2">
    <source>
        <dbReference type="ARBA" id="ARBA00013729"/>
    </source>
</evidence>
<dbReference type="InterPro" id="IPR018151">
    <property type="entry name" value="TF_GreA/GreB_CS"/>
</dbReference>
<name>A0ABS6ES57_9FIRM</name>
<dbReference type="InterPro" id="IPR023459">
    <property type="entry name" value="Tscrpt_elong_fac_GreA/B_fam"/>
</dbReference>
<keyword evidence="5 9" id="KW-0238">DNA-binding</keyword>
<dbReference type="Pfam" id="PF03449">
    <property type="entry name" value="GreA_GreB_N"/>
    <property type="match status" value="1"/>
</dbReference>
<keyword evidence="3 9" id="KW-0805">Transcription regulation</keyword>
<dbReference type="GO" id="GO:0003746">
    <property type="term" value="F:translation elongation factor activity"/>
    <property type="evidence" value="ECO:0007669"/>
    <property type="project" value="UniProtKB-KW"/>
</dbReference>
<evidence type="ECO:0000313" key="14">
    <source>
        <dbReference type="Proteomes" id="UP000783588"/>
    </source>
</evidence>
<evidence type="ECO:0000256" key="6">
    <source>
        <dbReference type="ARBA" id="ARBA00023163"/>
    </source>
</evidence>
<dbReference type="HAMAP" id="MF_00105">
    <property type="entry name" value="GreA_GreB"/>
    <property type="match status" value="1"/>
</dbReference>
<dbReference type="InterPro" id="IPR028624">
    <property type="entry name" value="Tscrpt_elong_fac_GreA/B"/>
</dbReference>
<evidence type="ECO:0000256" key="4">
    <source>
        <dbReference type="ARBA" id="ARBA00023054"/>
    </source>
</evidence>
<dbReference type="InterPro" id="IPR006359">
    <property type="entry name" value="Tscrpt_elong_fac_GreA"/>
</dbReference>
<dbReference type="NCBIfam" id="NF001263">
    <property type="entry name" value="PRK00226.1-4"/>
    <property type="match status" value="1"/>
</dbReference>
<keyword evidence="6 9" id="KW-0804">Transcription</keyword>
<evidence type="ECO:0000256" key="10">
    <source>
        <dbReference type="RuleBase" id="RU000556"/>
    </source>
</evidence>
<evidence type="ECO:0000256" key="3">
    <source>
        <dbReference type="ARBA" id="ARBA00023015"/>
    </source>
</evidence>
<gene>
    <name evidence="9 13" type="primary">greA</name>
    <name evidence="13" type="ORF">KQI75_06905</name>
</gene>
<keyword evidence="13" id="KW-0648">Protein biosynthesis</keyword>
<proteinExistence type="inferred from homology"/>
<dbReference type="RefSeq" id="WP_216470012.1">
    <property type="nucleotide sequence ID" value="NZ_JAHLQI010000003.1"/>
</dbReference>
<evidence type="ECO:0000256" key="7">
    <source>
        <dbReference type="ARBA" id="ARBA00024916"/>
    </source>
</evidence>
<feature type="domain" description="Transcription elongation factor GreA/GreB N-terminal" evidence="12">
    <location>
        <begin position="7"/>
        <end position="75"/>
    </location>
</feature>
<dbReference type="PROSITE" id="PS00830">
    <property type="entry name" value="GREAB_2"/>
    <property type="match status" value="1"/>
</dbReference>
<dbReference type="PANTHER" id="PTHR30437">
    <property type="entry name" value="TRANSCRIPTION ELONGATION FACTOR GREA"/>
    <property type="match status" value="1"/>
</dbReference>
<evidence type="ECO:0000259" key="12">
    <source>
        <dbReference type="Pfam" id="PF03449"/>
    </source>
</evidence>
<evidence type="ECO:0000313" key="13">
    <source>
        <dbReference type="EMBL" id="MBU5490348.1"/>
    </source>
</evidence>
<dbReference type="Proteomes" id="UP000783588">
    <property type="component" value="Unassembled WGS sequence"/>
</dbReference>
<dbReference type="NCBIfam" id="TIGR01462">
    <property type="entry name" value="greA"/>
    <property type="match status" value="1"/>
</dbReference>
<dbReference type="InterPro" id="IPR022691">
    <property type="entry name" value="Tscrpt_elong_fac_GreA/B_N"/>
</dbReference>
<reference evidence="13 14" key="1">
    <citation type="submission" date="2021-06" db="EMBL/GenBank/DDBJ databases">
        <authorList>
            <person name="Sun Q."/>
            <person name="Li D."/>
        </authorList>
    </citation>
    <scope>NUCLEOTIDE SEQUENCE [LARGE SCALE GENOMIC DNA]</scope>
    <source>
        <strain evidence="13 14">MSJd-7</strain>
    </source>
</reference>
<evidence type="ECO:0000256" key="9">
    <source>
        <dbReference type="HAMAP-Rule" id="MF_00105"/>
    </source>
</evidence>
<protein>
    <recommendedName>
        <fullName evidence="2 9">Transcription elongation factor GreA</fullName>
    </recommendedName>
    <alternativeName>
        <fullName evidence="8 9">Transcript cleavage factor GreA</fullName>
    </alternativeName>
</protein>
<dbReference type="InterPro" id="IPR001437">
    <property type="entry name" value="Tscrpt_elong_fac_GreA/B_C"/>
</dbReference>
<evidence type="ECO:0000256" key="1">
    <source>
        <dbReference type="ARBA" id="ARBA00008213"/>
    </source>
</evidence>
<dbReference type="Pfam" id="PF01272">
    <property type="entry name" value="GreA_GreB"/>
    <property type="match status" value="1"/>
</dbReference>
<keyword evidence="13" id="KW-0251">Elongation factor</keyword>
<evidence type="ECO:0000256" key="5">
    <source>
        <dbReference type="ARBA" id="ARBA00023125"/>
    </source>
</evidence>
<comment type="function">
    <text evidence="7 9 10">Necessary for efficient RNA polymerase transcription elongation past template-encoded arresting sites. The arresting sites in DNA have the property of trapping a certain fraction of elongating RNA polymerases that pass through, resulting in locked ternary complexes. Cleavage of the nascent transcript by cleavage factors such as GreA or GreB allows the resumption of elongation from the new 3'terminus. GreA releases sequences of 2 to 3 nucleotides.</text>
</comment>